<dbReference type="NCBIfam" id="TIGR03842">
    <property type="entry name" value="F420_CPS_4043"/>
    <property type="match status" value="1"/>
</dbReference>
<dbReference type="PANTHER" id="PTHR43244">
    <property type="match status" value="1"/>
</dbReference>
<feature type="domain" description="Luciferase-like" evidence="2">
    <location>
        <begin position="1"/>
        <end position="307"/>
    </location>
</feature>
<protein>
    <recommendedName>
        <fullName evidence="2">Luciferase-like domain-containing protein</fullName>
    </recommendedName>
</protein>
<dbReference type="InterPro" id="IPR036661">
    <property type="entry name" value="Luciferase-like_sf"/>
</dbReference>
<dbReference type="InterPro" id="IPR011251">
    <property type="entry name" value="Luciferase-like_dom"/>
</dbReference>
<evidence type="ECO:0000259" key="2">
    <source>
        <dbReference type="Pfam" id="PF00296"/>
    </source>
</evidence>
<organism evidence="3">
    <name type="scientific">marine metagenome</name>
    <dbReference type="NCBI Taxonomy" id="408172"/>
    <lineage>
        <taxon>unclassified sequences</taxon>
        <taxon>metagenomes</taxon>
        <taxon>ecological metagenomes</taxon>
    </lineage>
</organism>
<gene>
    <name evidence="3" type="ORF">METZ01_LOCUS149455</name>
</gene>
<dbReference type="AlphaFoldDB" id="A0A382A5S9"/>
<proteinExistence type="predicted"/>
<sequence length="333" mass="37122">MQFGICFKGEVHPNRARYLTRQAEAGGFEYCWFYDSHILWRDSYAAMAMCMEHTTNMRFGPCVTNPGVRDWSVAASLFGSLAVQSGGRFDIGLGRGDSSLRVMGKKPANLSQVSEFSEKVKAMIRGDEVIYENCPAPVRFTWSTGYELPIWIAAYGPKAIKVAGEKGDGLILQIAEPEICQWLTNQARSAGEAIGRDMSNYGVMSAAPAYIGPMDVCVEKTKWYPAMVGNHVADIVERYGADTSSVPKSFTSYIENRRGYDYHKHGQSDNPFLDFITPEVVESFGVLGTPQQHVEKIKQLESAGITQFNIYIDNGDEEKLIADYTEHVIPEFK</sequence>
<reference evidence="3" key="1">
    <citation type="submission" date="2018-05" db="EMBL/GenBank/DDBJ databases">
        <authorList>
            <person name="Lanie J.A."/>
            <person name="Ng W.-L."/>
            <person name="Kazmierczak K.M."/>
            <person name="Andrzejewski T.M."/>
            <person name="Davidsen T.M."/>
            <person name="Wayne K.J."/>
            <person name="Tettelin H."/>
            <person name="Glass J.I."/>
            <person name="Rusch D."/>
            <person name="Podicherti R."/>
            <person name="Tsui H.-C.T."/>
            <person name="Winkler M.E."/>
        </authorList>
    </citation>
    <scope>NUCLEOTIDE SEQUENCE</scope>
</reference>
<dbReference type="InterPro" id="IPR022315">
    <property type="entry name" value="F420_OxRdatse_CPS4043_pred"/>
</dbReference>
<dbReference type="EMBL" id="UINC01023934">
    <property type="protein sequence ID" value="SVA96601.1"/>
    <property type="molecule type" value="Genomic_DNA"/>
</dbReference>
<dbReference type="CDD" id="cd01097">
    <property type="entry name" value="Tetrahydromethanopterin_reductase"/>
    <property type="match status" value="1"/>
</dbReference>
<evidence type="ECO:0000313" key="3">
    <source>
        <dbReference type="EMBL" id="SVA96601.1"/>
    </source>
</evidence>
<dbReference type="Pfam" id="PF00296">
    <property type="entry name" value="Bac_luciferase"/>
    <property type="match status" value="1"/>
</dbReference>
<dbReference type="SUPFAM" id="SSF51679">
    <property type="entry name" value="Bacterial luciferase-like"/>
    <property type="match status" value="1"/>
</dbReference>
<dbReference type="GO" id="GO:0016705">
    <property type="term" value="F:oxidoreductase activity, acting on paired donors, with incorporation or reduction of molecular oxygen"/>
    <property type="evidence" value="ECO:0007669"/>
    <property type="project" value="InterPro"/>
</dbReference>
<dbReference type="InterPro" id="IPR050564">
    <property type="entry name" value="F420-G6PD/mer"/>
</dbReference>
<keyword evidence="1" id="KW-0560">Oxidoreductase</keyword>
<accession>A0A382A5S9</accession>
<evidence type="ECO:0000256" key="1">
    <source>
        <dbReference type="ARBA" id="ARBA00023002"/>
    </source>
</evidence>
<dbReference type="PANTHER" id="PTHR43244:SF1">
    <property type="entry name" value="5,10-METHYLENETETRAHYDROMETHANOPTERIN REDUCTASE"/>
    <property type="match status" value="1"/>
</dbReference>
<name>A0A382A5S9_9ZZZZ</name>
<dbReference type="Gene3D" id="3.20.20.30">
    <property type="entry name" value="Luciferase-like domain"/>
    <property type="match status" value="1"/>
</dbReference>